<protein>
    <submittedName>
        <fullName evidence="2">Uncharacterized protein</fullName>
    </submittedName>
</protein>
<name>A0A0F0IJ90_ASPPU</name>
<sequence>MALAYPEGECFFKRSALNSSNKSFYQADRADHFYGHFLLEFIWNVPTHTGDAARKTHNHPRSTYHLNDLSTWTPPPMMYKTNGPYIGSWSQLPFVYGSHYSKGKQRRVQHNLCTNADRLQAQMKGGAMESWFMIMPMPKRQEGWVFIDRLTNIRGIYIPVAHQASEDHPELCTFVHVNFATADGTVNMFHHTGNAKNPKTFWKAVTLKKTVGLQDWSNLTVGFNINGLVNLLSLPRQLRAQNAFTSKNIIILESDMVASPRVERSYDDGTDFDWAKVAGANFGLSIQWKPAPQKQDWLENFLKNSLTIAVGFIPGVGPIAAIAFPLIWTAIADPDSFVDTWRNLCPGVDLQLKLLEAIKDSAKETREYLPDGWEKTALGPKFLSGPHASGMRVAALVSDTGSKQDDLGSEALIINELKALVGESADGLGQALDLGRPEDEIVILEANTEAVGDDDVKDNDHRLEDQVDAEVVPDKVTLDEVGPDMSFKLAEQALKDTARSEDESEWKKLVDNAVKTAKDIASKLPTIPGIGHKDESSSNDSQHDAAEDPTASDGPVNDFNWMDDYFKALFSGTLPLEGQA</sequence>
<evidence type="ECO:0000256" key="1">
    <source>
        <dbReference type="SAM" id="MobiDB-lite"/>
    </source>
</evidence>
<gene>
    <name evidence="2" type="ORF">P875_00117327</name>
</gene>
<dbReference type="AlphaFoldDB" id="A0A0F0IJ90"/>
<dbReference type="EMBL" id="JZEE01000198">
    <property type="protein sequence ID" value="KJK67231.1"/>
    <property type="molecule type" value="Genomic_DNA"/>
</dbReference>
<evidence type="ECO:0000313" key="2">
    <source>
        <dbReference type="EMBL" id="KJK67231.1"/>
    </source>
</evidence>
<evidence type="ECO:0000313" key="3">
    <source>
        <dbReference type="Proteomes" id="UP000033540"/>
    </source>
</evidence>
<dbReference type="Proteomes" id="UP000033540">
    <property type="component" value="Unassembled WGS sequence"/>
</dbReference>
<dbReference type="STRING" id="1403190.A0A0F0IJ90"/>
<proteinExistence type="predicted"/>
<feature type="compositionally biased region" description="Basic and acidic residues" evidence="1">
    <location>
        <begin position="531"/>
        <end position="546"/>
    </location>
</feature>
<feature type="region of interest" description="Disordered" evidence="1">
    <location>
        <begin position="524"/>
        <end position="557"/>
    </location>
</feature>
<organism evidence="2 3">
    <name type="scientific">Aspergillus parasiticus (strain ATCC 56775 / NRRL 5862 / SRRC 143 / SU-1)</name>
    <dbReference type="NCBI Taxonomy" id="1403190"/>
    <lineage>
        <taxon>Eukaryota</taxon>
        <taxon>Fungi</taxon>
        <taxon>Dikarya</taxon>
        <taxon>Ascomycota</taxon>
        <taxon>Pezizomycotina</taxon>
        <taxon>Eurotiomycetes</taxon>
        <taxon>Eurotiomycetidae</taxon>
        <taxon>Eurotiales</taxon>
        <taxon>Aspergillaceae</taxon>
        <taxon>Aspergillus</taxon>
        <taxon>Aspergillus subgen. Circumdati</taxon>
    </lineage>
</organism>
<dbReference type="OrthoDB" id="4770905at2759"/>
<accession>A0A0F0IJ90</accession>
<comment type="caution">
    <text evidence="2">The sequence shown here is derived from an EMBL/GenBank/DDBJ whole genome shotgun (WGS) entry which is preliminary data.</text>
</comment>
<reference evidence="2 3" key="1">
    <citation type="submission" date="2015-02" db="EMBL/GenBank/DDBJ databases">
        <title>Draft genome sequence of Aspergillus parasiticus SU-1.</title>
        <authorList>
            <person name="Yu J."/>
            <person name="Fedorova N."/>
            <person name="Yin Y."/>
            <person name="Losada L."/>
            <person name="Zafar N."/>
            <person name="Taujale R."/>
            <person name="Ehrlich K.C."/>
            <person name="Bhatnagar D."/>
            <person name="Cleveland T.E."/>
            <person name="Bennett J.W."/>
            <person name="Nierman W.C."/>
        </authorList>
    </citation>
    <scope>NUCLEOTIDE SEQUENCE [LARGE SCALE GENOMIC DNA]</scope>
    <source>
        <strain evidence="3">ATCC 56775 / NRRL 5862 / SRRC 143 / SU-1</strain>
    </source>
</reference>